<protein>
    <submittedName>
        <fullName evidence="2">(raccoon dog) hypothetical protein</fullName>
    </submittedName>
</protein>
<accession>A0A811YQF4</accession>
<proteinExistence type="predicted"/>
<evidence type="ECO:0000313" key="3">
    <source>
        <dbReference type="Proteomes" id="UP000645828"/>
    </source>
</evidence>
<reference evidence="2" key="1">
    <citation type="submission" date="2020-12" db="EMBL/GenBank/DDBJ databases">
        <authorList>
            <consortium name="Molecular Ecology Group"/>
        </authorList>
    </citation>
    <scope>NUCLEOTIDE SEQUENCE</scope>
    <source>
        <strain evidence="2">TBG_1078</strain>
    </source>
</reference>
<dbReference type="Proteomes" id="UP000645828">
    <property type="component" value="Unassembled WGS sequence"/>
</dbReference>
<feature type="region of interest" description="Disordered" evidence="1">
    <location>
        <begin position="1"/>
        <end position="53"/>
    </location>
</feature>
<feature type="compositionally biased region" description="Low complexity" evidence="1">
    <location>
        <begin position="10"/>
        <end position="22"/>
    </location>
</feature>
<name>A0A811YQF4_NYCPR</name>
<feature type="compositionally biased region" description="Pro residues" evidence="1">
    <location>
        <begin position="190"/>
        <end position="202"/>
    </location>
</feature>
<feature type="compositionally biased region" description="Gly residues" evidence="1">
    <location>
        <begin position="155"/>
        <end position="171"/>
    </location>
</feature>
<feature type="compositionally biased region" description="Low complexity" evidence="1">
    <location>
        <begin position="172"/>
        <end position="189"/>
    </location>
</feature>
<evidence type="ECO:0000256" key="1">
    <source>
        <dbReference type="SAM" id="MobiDB-lite"/>
    </source>
</evidence>
<feature type="compositionally biased region" description="Low complexity" evidence="1">
    <location>
        <begin position="126"/>
        <end position="140"/>
    </location>
</feature>
<feature type="region of interest" description="Disordered" evidence="1">
    <location>
        <begin position="95"/>
        <end position="246"/>
    </location>
</feature>
<gene>
    <name evidence="2" type="ORF">NYPRO_LOCUS9377</name>
</gene>
<dbReference type="AlphaFoldDB" id="A0A811YQF4"/>
<feature type="compositionally biased region" description="Gly residues" evidence="1">
    <location>
        <begin position="237"/>
        <end position="246"/>
    </location>
</feature>
<organism evidence="2 3">
    <name type="scientific">Nyctereutes procyonoides</name>
    <name type="common">Raccoon dog</name>
    <name type="synonym">Canis procyonoides</name>
    <dbReference type="NCBI Taxonomy" id="34880"/>
    <lineage>
        <taxon>Eukaryota</taxon>
        <taxon>Metazoa</taxon>
        <taxon>Chordata</taxon>
        <taxon>Craniata</taxon>
        <taxon>Vertebrata</taxon>
        <taxon>Euteleostomi</taxon>
        <taxon>Mammalia</taxon>
        <taxon>Eutheria</taxon>
        <taxon>Laurasiatheria</taxon>
        <taxon>Carnivora</taxon>
        <taxon>Caniformia</taxon>
        <taxon>Canidae</taxon>
        <taxon>Nyctereutes</taxon>
    </lineage>
</organism>
<dbReference type="EMBL" id="CAJHUB010000677">
    <property type="protein sequence ID" value="CAD7676582.1"/>
    <property type="molecule type" value="Genomic_DNA"/>
</dbReference>
<comment type="caution">
    <text evidence="2">The sequence shown here is derived from an EMBL/GenBank/DDBJ whole genome shotgun (WGS) entry which is preliminary data.</text>
</comment>
<keyword evidence="3" id="KW-1185">Reference proteome</keyword>
<feature type="compositionally biased region" description="Low complexity" evidence="1">
    <location>
        <begin position="43"/>
        <end position="53"/>
    </location>
</feature>
<evidence type="ECO:0000313" key="2">
    <source>
        <dbReference type="EMBL" id="CAD7676582.1"/>
    </source>
</evidence>
<sequence length="246" mass="24981">MAGRPEAPRPEAAAAAAAAAAAPRPPSGACLPLAAGEARRRGPSPARRPLGPSLLRSPALLLATLPRRGGTCRWPGSPLRRQRCAPLAGNEAVSARGCPLRGRGALSNGGAVPSRRGAGAGRTRRCGMAPGPRRSLWPRLRQPPRRRPEARGKVSGFGGGGEPAPRGGGGASSRFPLLASPRRSAHLPPRAAPLSPPAPAPPGRARLGFPGAPPRTQGSPPRDAVLPLLSRPPRPGGVRGPGEPQG</sequence>